<feature type="binding site" evidence="9">
    <location>
        <position position="9"/>
    </location>
    <ligand>
        <name>substrate</name>
    </ligand>
</feature>
<keyword evidence="5 9" id="KW-0067">ATP-binding</keyword>
<feature type="site" description="Transition state stabilizer" evidence="9">
    <location>
        <position position="17"/>
    </location>
</feature>
<dbReference type="Proteomes" id="UP000681035">
    <property type="component" value="Chromosome"/>
</dbReference>
<dbReference type="Gene3D" id="3.40.50.620">
    <property type="entry name" value="HUPs"/>
    <property type="match status" value="1"/>
</dbReference>
<keyword evidence="6 9" id="KW-0460">Magnesium</keyword>
<comment type="function">
    <text evidence="9">Reversibly transfers an adenylyl group from ATP to 4'-phosphopantetheine, yielding dephospho-CoA (dPCoA) and pyrophosphate.</text>
</comment>
<dbReference type="PANTHER" id="PTHR21342">
    <property type="entry name" value="PHOSPHOPANTETHEINE ADENYLYLTRANSFERASE"/>
    <property type="match status" value="1"/>
</dbReference>
<feature type="domain" description="Cytidyltransferase-like" evidence="10">
    <location>
        <begin position="5"/>
        <end position="133"/>
    </location>
</feature>
<dbReference type="EC" id="2.7.7.3" evidence="9"/>
<evidence type="ECO:0000256" key="5">
    <source>
        <dbReference type="ARBA" id="ARBA00022840"/>
    </source>
</evidence>
<dbReference type="NCBIfam" id="TIGR00125">
    <property type="entry name" value="cyt_tran_rel"/>
    <property type="match status" value="1"/>
</dbReference>
<dbReference type="GO" id="GO:0005524">
    <property type="term" value="F:ATP binding"/>
    <property type="evidence" value="ECO:0007669"/>
    <property type="project" value="UniProtKB-KW"/>
</dbReference>
<evidence type="ECO:0000256" key="7">
    <source>
        <dbReference type="ARBA" id="ARBA00022993"/>
    </source>
</evidence>
<feature type="binding site" evidence="9">
    <location>
        <begin position="123"/>
        <end position="129"/>
    </location>
    <ligand>
        <name>ATP</name>
        <dbReference type="ChEBI" id="CHEBI:30616"/>
    </ligand>
</feature>
<dbReference type="InterPro" id="IPR014729">
    <property type="entry name" value="Rossmann-like_a/b/a_fold"/>
</dbReference>
<keyword evidence="3 9" id="KW-0548">Nucleotidyltransferase</keyword>
<evidence type="ECO:0000259" key="10">
    <source>
        <dbReference type="Pfam" id="PF01467"/>
    </source>
</evidence>
<dbReference type="CDD" id="cd02163">
    <property type="entry name" value="PPAT"/>
    <property type="match status" value="1"/>
</dbReference>
<evidence type="ECO:0000313" key="11">
    <source>
        <dbReference type="EMBL" id="BCK80734.1"/>
    </source>
</evidence>
<dbReference type="SUPFAM" id="SSF52374">
    <property type="entry name" value="Nucleotidylyl transferase"/>
    <property type="match status" value="1"/>
</dbReference>
<dbReference type="AlphaFoldDB" id="A0A810PYS1"/>
<feature type="binding site" evidence="9">
    <location>
        <begin position="9"/>
        <end position="10"/>
    </location>
    <ligand>
        <name>ATP</name>
        <dbReference type="ChEBI" id="CHEBI:30616"/>
    </ligand>
</feature>
<dbReference type="GO" id="GO:0004595">
    <property type="term" value="F:pantetheine-phosphate adenylyltransferase activity"/>
    <property type="evidence" value="ECO:0007669"/>
    <property type="project" value="UniProtKB-UniRule"/>
</dbReference>
<evidence type="ECO:0000256" key="1">
    <source>
        <dbReference type="ARBA" id="ARBA00022490"/>
    </source>
</evidence>
<protein>
    <recommendedName>
        <fullName evidence="9">Phosphopantetheine adenylyltransferase</fullName>
        <ecNumber evidence="9">2.7.7.3</ecNumber>
    </recommendedName>
    <alternativeName>
        <fullName evidence="9">Dephospho-CoA pyrophosphorylase</fullName>
    </alternativeName>
    <alternativeName>
        <fullName evidence="9">Pantetheine-phosphate adenylyltransferase</fullName>
        <shortName evidence="9">PPAT</shortName>
    </alternativeName>
</protein>
<feature type="binding site" evidence="9">
    <location>
        <position position="41"/>
    </location>
    <ligand>
        <name>substrate</name>
    </ligand>
</feature>
<dbReference type="InterPro" id="IPR001980">
    <property type="entry name" value="PPAT"/>
</dbReference>
<dbReference type="HAMAP" id="MF_00151">
    <property type="entry name" value="PPAT_bact"/>
    <property type="match status" value="1"/>
</dbReference>
<keyword evidence="12" id="KW-1185">Reference proteome</keyword>
<comment type="cofactor">
    <cofactor evidence="9">
        <name>Mg(2+)</name>
        <dbReference type="ChEBI" id="CHEBI:18420"/>
    </cofactor>
</comment>
<accession>A0A810PYS1</accession>
<gene>
    <name evidence="9 11" type="primary">coaD</name>
    <name evidence="11" type="ORF">MM50RIKEN_04970</name>
</gene>
<evidence type="ECO:0000256" key="9">
    <source>
        <dbReference type="HAMAP-Rule" id="MF_00151"/>
    </source>
</evidence>
<dbReference type="KEGG" id="vcop:MM50RIKEN_04970"/>
<evidence type="ECO:0000256" key="3">
    <source>
        <dbReference type="ARBA" id="ARBA00022695"/>
    </source>
</evidence>
<keyword evidence="4 9" id="KW-0547">Nucleotide-binding</keyword>
<evidence type="ECO:0000313" key="12">
    <source>
        <dbReference type="Proteomes" id="UP000681035"/>
    </source>
</evidence>
<dbReference type="PRINTS" id="PR01020">
    <property type="entry name" value="LPSBIOSNTHSS"/>
</dbReference>
<feature type="binding site" evidence="9">
    <location>
        <position position="87"/>
    </location>
    <ligand>
        <name>substrate</name>
    </ligand>
</feature>
<organism evidence="11 12">
    <name type="scientific">Vescimonas coprocola</name>
    <dbReference type="NCBI Taxonomy" id="2714355"/>
    <lineage>
        <taxon>Bacteria</taxon>
        <taxon>Bacillati</taxon>
        <taxon>Bacillota</taxon>
        <taxon>Clostridia</taxon>
        <taxon>Eubacteriales</taxon>
        <taxon>Oscillospiraceae</taxon>
        <taxon>Vescimonas</taxon>
    </lineage>
</organism>
<dbReference type="NCBIfam" id="TIGR01510">
    <property type="entry name" value="coaD_prev_kdtB"/>
    <property type="match status" value="1"/>
</dbReference>
<dbReference type="PANTHER" id="PTHR21342:SF1">
    <property type="entry name" value="PHOSPHOPANTETHEINE ADENYLYLTRANSFERASE"/>
    <property type="match status" value="1"/>
</dbReference>
<comment type="subunit">
    <text evidence="9">Homohexamer.</text>
</comment>
<feature type="binding site" evidence="9">
    <location>
        <position position="17"/>
    </location>
    <ligand>
        <name>ATP</name>
        <dbReference type="ChEBI" id="CHEBI:30616"/>
    </ligand>
</feature>
<dbReference type="EMBL" id="AP023418">
    <property type="protein sequence ID" value="BCK80734.1"/>
    <property type="molecule type" value="Genomic_DNA"/>
</dbReference>
<dbReference type="RefSeq" id="WP_213541599.1">
    <property type="nucleotide sequence ID" value="NZ_AP023418.1"/>
</dbReference>
<feature type="binding site" evidence="9">
    <location>
        <begin position="88"/>
        <end position="90"/>
    </location>
    <ligand>
        <name>ATP</name>
        <dbReference type="ChEBI" id="CHEBI:30616"/>
    </ligand>
</feature>
<dbReference type="GO" id="GO:0015937">
    <property type="term" value="P:coenzyme A biosynthetic process"/>
    <property type="evidence" value="ECO:0007669"/>
    <property type="project" value="UniProtKB-UniRule"/>
</dbReference>
<comment type="catalytic activity">
    <reaction evidence="8 9">
        <text>(R)-4'-phosphopantetheine + ATP + H(+) = 3'-dephospho-CoA + diphosphate</text>
        <dbReference type="Rhea" id="RHEA:19801"/>
        <dbReference type="ChEBI" id="CHEBI:15378"/>
        <dbReference type="ChEBI" id="CHEBI:30616"/>
        <dbReference type="ChEBI" id="CHEBI:33019"/>
        <dbReference type="ChEBI" id="CHEBI:57328"/>
        <dbReference type="ChEBI" id="CHEBI:61723"/>
        <dbReference type="EC" id="2.7.7.3"/>
    </reaction>
</comment>
<name>A0A810PYS1_9FIRM</name>
<feature type="binding site" evidence="9">
    <location>
        <position position="73"/>
    </location>
    <ligand>
        <name>substrate</name>
    </ligand>
</feature>
<evidence type="ECO:0000256" key="8">
    <source>
        <dbReference type="ARBA" id="ARBA00029346"/>
    </source>
</evidence>
<comment type="pathway">
    <text evidence="9">Cofactor biosynthesis; coenzyme A biosynthesis; CoA from (R)-pantothenate: step 4/5.</text>
</comment>
<keyword evidence="7 9" id="KW-0173">Coenzyme A biosynthesis</keyword>
<comment type="subcellular location">
    <subcellularLocation>
        <location evidence="9">Cytoplasm</location>
    </subcellularLocation>
</comment>
<evidence type="ECO:0000256" key="2">
    <source>
        <dbReference type="ARBA" id="ARBA00022679"/>
    </source>
</evidence>
<keyword evidence="2 9" id="KW-0808">Transferase</keyword>
<reference evidence="11" key="1">
    <citation type="submission" date="2020-09" db="EMBL/GenBank/DDBJ databases">
        <title>New species isolated from human feces.</title>
        <authorList>
            <person name="Kitahara M."/>
            <person name="Shigeno Y."/>
            <person name="Shime M."/>
            <person name="Matsumoto Y."/>
            <person name="Nakamura S."/>
            <person name="Motooka D."/>
            <person name="Fukuoka S."/>
            <person name="Nishikawa H."/>
            <person name="Benno Y."/>
        </authorList>
    </citation>
    <scope>NUCLEOTIDE SEQUENCE</scope>
    <source>
        <strain evidence="11">MM50</strain>
    </source>
</reference>
<dbReference type="Pfam" id="PF01467">
    <property type="entry name" value="CTP_transf_like"/>
    <property type="match status" value="1"/>
</dbReference>
<dbReference type="UniPathway" id="UPA00241">
    <property type="reaction ID" value="UER00355"/>
</dbReference>
<dbReference type="InterPro" id="IPR004821">
    <property type="entry name" value="Cyt_trans-like"/>
</dbReference>
<dbReference type="GO" id="GO:0005737">
    <property type="term" value="C:cytoplasm"/>
    <property type="evidence" value="ECO:0007669"/>
    <property type="project" value="UniProtKB-SubCell"/>
</dbReference>
<feature type="binding site" evidence="9">
    <location>
        <position position="98"/>
    </location>
    <ligand>
        <name>ATP</name>
        <dbReference type="ChEBI" id="CHEBI:30616"/>
    </ligand>
</feature>
<evidence type="ECO:0000256" key="4">
    <source>
        <dbReference type="ARBA" id="ARBA00022741"/>
    </source>
</evidence>
<keyword evidence="1 9" id="KW-0963">Cytoplasm</keyword>
<comment type="similarity">
    <text evidence="9">Belongs to the bacterial CoaD family.</text>
</comment>
<sequence>MKTAIYPGSFDPITLGHLDIIRRSAPCFDRLFVCVMVNCDKKPMFSPEQRLELIRRSVADLPNVEAELYSGLLADYARQKGAGILVKGVRNTTDFDLEYQQAAINRGICPELETLLLPASPAYQHFSSTMVREMIRYGQPLEKYVPAPVAEELKGR</sequence>
<evidence type="ECO:0000256" key="6">
    <source>
        <dbReference type="ARBA" id="ARBA00022842"/>
    </source>
</evidence>
<proteinExistence type="inferred from homology"/>